<evidence type="ECO:0008006" key="3">
    <source>
        <dbReference type="Google" id="ProtNLM"/>
    </source>
</evidence>
<dbReference type="EMBL" id="JAPNTZ010000010">
    <property type="protein sequence ID" value="MCY1141711.1"/>
    <property type="molecule type" value="Genomic_DNA"/>
</dbReference>
<reference evidence="1" key="1">
    <citation type="submission" date="2022-11" db="EMBL/GenBank/DDBJ databases">
        <authorList>
            <person name="Somphong A."/>
            <person name="Phongsopitanun W."/>
        </authorList>
    </citation>
    <scope>NUCLEOTIDE SEQUENCE</scope>
    <source>
        <strain evidence="1">Pm04-4</strain>
    </source>
</reference>
<evidence type="ECO:0000313" key="2">
    <source>
        <dbReference type="Proteomes" id="UP001151002"/>
    </source>
</evidence>
<dbReference type="Proteomes" id="UP001151002">
    <property type="component" value="Unassembled WGS sequence"/>
</dbReference>
<gene>
    <name evidence="1" type="ORF">OWR29_27250</name>
</gene>
<keyword evidence="2" id="KW-1185">Reference proteome</keyword>
<accession>A0ABT4B5D1</accession>
<comment type="caution">
    <text evidence="1">The sequence shown here is derived from an EMBL/GenBank/DDBJ whole genome shotgun (WGS) entry which is preliminary data.</text>
</comment>
<name>A0ABT4B5D1_9ACTN</name>
<sequence length="211" mass="22289">MTAATGRKAAVSGTVDVGPGRSVPGLDVAPGIGTVVVAFADLRPGAVDRDGDTYERGAFTGNTGPVPFGPWNHSVNDMGPWNLPIGVGQVTEEGDLAVFRGVLFDTPMARMHLEVLRGLGARAEYSYGFGVTASRRATPRDGTGASRVIQRVNVHEVSPVLRGAGVGTHTVSLGQTDADGDVRAIYDRVQVERIRDQRELQAVAARVRDQT</sequence>
<protein>
    <recommendedName>
        <fullName evidence="3">HK97 family phage prohead protease</fullName>
    </recommendedName>
</protein>
<evidence type="ECO:0000313" key="1">
    <source>
        <dbReference type="EMBL" id="MCY1141711.1"/>
    </source>
</evidence>
<proteinExistence type="predicted"/>
<dbReference type="RefSeq" id="WP_267566116.1">
    <property type="nucleotide sequence ID" value="NZ_JAPNTZ010000010.1"/>
</dbReference>
<organism evidence="1 2">
    <name type="scientific">Paractinoplanes pyxinae</name>
    <dbReference type="NCBI Taxonomy" id="2997416"/>
    <lineage>
        <taxon>Bacteria</taxon>
        <taxon>Bacillati</taxon>
        <taxon>Actinomycetota</taxon>
        <taxon>Actinomycetes</taxon>
        <taxon>Micromonosporales</taxon>
        <taxon>Micromonosporaceae</taxon>
        <taxon>Paractinoplanes</taxon>
    </lineage>
</organism>